<gene>
    <name evidence="5" type="ORF">E1B00_05640</name>
</gene>
<dbReference type="InterPro" id="IPR006913">
    <property type="entry name" value="CENP-V/GFA"/>
</dbReference>
<dbReference type="Pfam" id="PF04828">
    <property type="entry name" value="GFA"/>
    <property type="match status" value="1"/>
</dbReference>
<dbReference type="PROSITE" id="PS51891">
    <property type="entry name" value="CENP_V_GFA"/>
    <property type="match status" value="1"/>
</dbReference>
<protein>
    <submittedName>
        <fullName evidence="5">GFA family protein</fullName>
    </submittedName>
</protein>
<dbReference type="PANTHER" id="PTHR28620">
    <property type="entry name" value="CENTROMERE PROTEIN V"/>
    <property type="match status" value="1"/>
</dbReference>
<dbReference type="OrthoDB" id="9805575at2"/>
<proteinExistence type="inferred from homology"/>
<comment type="caution">
    <text evidence="5">The sequence shown here is derived from an EMBL/GenBank/DDBJ whole genome shotgun (WGS) entry which is preliminary data.</text>
</comment>
<keyword evidence="2" id="KW-0479">Metal-binding</keyword>
<feature type="domain" description="CENP-V/GFA" evidence="4">
    <location>
        <begin position="3"/>
        <end position="111"/>
    </location>
</feature>
<comment type="similarity">
    <text evidence="1">Belongs to the Gfa family.</text>
</comment>
<dbReference type="InterPro" id="IPR052355">
    <property type="entry name" value="CENP-V-like"/>
</dbReference>
<evidence type="ECO:0000256" key="3">
    <source>
        <dbReference type="ARBA" id="ARBA00022833"/>
    </source>
</evidence>
<evidence type="ECO:0000256" key="1">
    <source>
        <dbReference type="ARBA" id="ARBA00005495"/>
    </source>
</evidence>
<dbReference type="PANTHER" id="PTHR28620:SF1">
    <property type="entry name" value="CENP-V_GFA DOMAIN-CONTAINING PROTEIN"/>
    <property type="match status" value="1"/>
</dbReference>
<keyword evidence="3" id="KW-0862">Zinc</keyword>
<dbReference type="AlphaFoldDB" id="A0A5C4RWH5"/>
<dbReference type="Proteomes" id="UP000305760">
    <property type="component" value="Unassembled WGS sequence"/>
</dbReference>
<reference evidence="5 6" key="1">
    <citation type="submission" date="2019-03" db="EMBL/GenBank/DDBJ databases">
        <title>Arenimonas daejeonensis sp. nov., isolated from compost.</title>
        <authorList>
            <person name="Jeon C.O."/>
        </authorList>
    </citation>
    <scope>NUCLEOTIDE SEQUENCE [LARGE SCALE GENOMIC DNA]</scope>
    <source>
        <strain evidence="5 6">R29</strain>
    </source>
</reference>
<keyword evidence="6" id="KW-1185">Reference proteome</keyword>
<dbReference type="InterPro" id="IPR011057">
    <property type="entry name" value="Mss4-like_sf"/>
</dbReference>
<dbReference type="RefSeq" id="WP_139446484.1">
    <property type="nucleotide sequence ID" value="NZ_SMDR01000001.1"/>
</dbReference>
<evidence type="ECO:0000313" key="5">
    <source>
        <dbReference type="EMBL" id="TNJ35239.1"/>
    </source>
</evidence>
<name>A0A5C4RWH5_9GAMM</name>
<evidence type="ECO:0000313" key="6">
    <source>
        <dbReference type="Proteomes" id="UP000305760"/>
    </source>
</evidence>
<dbReference type="EMBL" id="SMDR01000001">
    <property type="protein sequence ID" value="TNJ35239.1"/>
    <property type="molecule type" value="Genomic_DNA"/>
</dbReference>
<dbReference type="GO" id="GO:0046872">
    <property type="term" value="F:metal ion binding"/>
    <property type="evidence" value="ECO:0007669"/>
    <property type="project" value="UniProtKB-KW"/>
</dbReference>
<evidence type="ECO:0000259" key="4">
    <source>
        <dbReference type="PROSITE" id="PS51891"/>
    </source>
</evidence>
<dbReference type="Gene3D" id="2.170.150.70">
    <property type="match status" value="1"/>
</dbReference>
<evidence type="ECO:0000256" key="2">
    <source>
        <dbReference type="ARBA" id="ARBA00022723"/>
    </source>
</evidence>
<accession>A0A5C4RWH5</accession>
<sequence length="115" mass="12522">MSHQGSCHCGRIAFTVEGEPESGLECNCSICQRRGHVLWFVPRSALTLLTPEADMATYTFNKHSIRHQFCAVCGCGVFGLASMPDGTPMAAINLRSLTDIDLASVPRQFFDGKSL</sequence>
<organism evidence="5 6">
    <name type="scientific">Arenimonas terrae</name>
    <dbReference type="NCBI Taxonomy" id="2546226"/>
    <lineage>
        <taxon>Bacteria</taxon>
        <taxon>Pseudomonadati</taxon>
        <taxon>Pseudomonadota</taxon>
        <taxon>Gammaproteobacteria</taxon>
        <taxon>Lysobacterales</taxon>
        <taxon>Lysobacteraceae</taxon>
        <taxon>Arenimonas</taxon>
    </lineage>
</organism>
<dbReference type="SUPFAM" id="SSF51316">
    <property type="entry name" value="Mss4-like"/>
    <property type="match status" value="1"/>
</dbReference>
<dbReference type="GO" id="GO:0016846">
    <property type="term" value="F:carbon-sulfur lyase activity"/>
    <property type="evidence" value="ECO:0007669"/>
    <property type="project" value="InterPro"/>
</dbReference>